<protein>
    <submittedName>
        <fullName evidence="3">Outer membrane lipoprotein carrier protein LolA</fullName>
    </submittedName>
</protein>
<feature type="signal peptide" evidence="2">
    <location>
        <begin position="1"/>
        <end position="20"/>
    </location>
</feature>
<evidence type="ECO:0000256" key="1">
    <source>
        <dbReference type="ARBA" id="ARBA00022729"/>
    </source>
</evidence>
<keyword evidence="1 2" id="KW-0732">Signal</keyword>
<keyword evidence="4" id="KW-1185">Reference proteome</keyword>
<dbReference type="AlphaFoldDB" id="A0A5B7X0H4"/>
<name>A0A5B7X0H4_9FLAO</name>
<keyword evidence="3" id="KW-0449">Lipoprotein</keyword>
<dbReference type="PANTHER" id="PTHR35869:SF1">
    <property type="entry name" value="OUTER-MEMBRANE LIPOPROTEIN CARRIER PROTEIN"/>
    <property type="match status" value="1"/>
</dbReference>
<feature type="chain" id="PRO_5022750159" evidence="2">
    <location>
        <begin position="21"/>
        <end position="207"/>
    </location>
</feature>
<dbReference type="EMBL" id="CP040812">
    <property type="protein sequence ID" value="QCY68093.1"/>
    <property type="molecule type" value="Genomic_DNA"/>
</dbReference>
<dbReference type="CDD" id="cd16325">
    <property type="entry name" value="LolA"/>
    <property type="match status" value="1"/>
</dbReference>
<evidence type="ECO:0000313" key="4">
    <source>
        <dbReference type="Proteomes" id="UP000309016"/>
    </source>
</evidence>
<gene>
    <name evidence="3" type="ORF">FHG64_01025</name>
</gene>
<dbReference type="Proteomes" id="UP000309016">
    <property type="component" value="Chromosome"/>
</dbReference>
<dbReference type="SUPFAM" id="SSF89392">
    <property type="entry name" value="Prokaryotic lipoproteins and lipoprotein localization factors"/>
    <property type="match status" value="1"/>
</dbReference>
<dbReference type="InterPro" id="IPR004564">
    <property type="entry name" value="OM_lipoprot_carrier_LolA-like"/>
</dbReference>
<dbReference type="PANTHER" id="PTHR35869">
    <property type="entry name" value="OUTER-MEMBRANE LIPOPROTEIN CARRIER PROTEIN"/>
    <property type="match status" value="1"/>
</dbReference>
<accession>A0A5B7X0H4</accession>
<evidence type="ECO:0000256" key="2">
    <source>
        <dbReference type="SAM" id="SignalP"/>
    </source>
</evidence>
<dbReference type="KEGG" id="afla:FHG64_01025"/>
<proteinExistence type="predicted"/>
<reference evidence="3 4" key="1">
    <citation type="submission" date="2019-06" db="EMBL/GenBank/DDBJ databases">
        <title>Complete genome sequence of Antarcticibacterium flavum KCTC 52984T from an Antarctic marine sediment.</title>
        <authorList>
            <person name="Lee Y.M."/>
            <person name="Shin S.C."/>
        </authorList>
    </citation>
    <scope>NUCLEOTIDE SEQUENCE [LARGE SCALE GENOMIC DNA]</scope>
    <source>
        <strain evidence="3 4">KCTC 52984</strain>
    </source>
</reference>
<dbReference type="OrthoDB" id="1027451at2"/>
<organism evidence="3 4">
    <name type="scientific">Antarcticibacterium flavum</name>
    <dbReference type="NCBI Taxonomy" id="2058175"/>
    <lineage>
        <taxon>Bacteria</taxon>
        <taxon>Pseudomonadati</taxon>
        <taxon>Bacteroidota</taxon>
        <taxon>Flavobacteriia</taxon>
        <taxon>Flavobacteriales</taxon>
        <taxon>Flavobacteriaceae</taxon>
        <taxon>Antarcticibacterium</taxon>
    </lineage>
</organism>
<dbReference type="Pfam" id="PF03548">
    <property type="entry name" value="LolA"/>
    <property type="match status" value="1"/>
</dbReference>
<dbReference type="InterPro" id="IPR029046">
    <property type="entry name" value="LolA/LolB/LppX"/>
</dbReference>
<dbReference type="RefSeq" id="WP_139064669.1">
    <property type="nucleotide sequence ID" value="NZ_CP040812.1"/>
</dbReference>
<sequence length="207" mass="23637">MRTLKIMLFLLPALVLSQNAQLSNAEIQSFKQEVAKHAEGLETLSSDFTQTKYMQLMEDEAVSRGKLFYKNPDVLKWEYSEPYTYKILFKDGQLHLDDNGKKSVTSLRSNKLFGKLVSLISGSVNGKLLEDPENFEVRYSRTGKNIEAVVTPVDSSIKDMFSEIILLFNGNYLVDSVKLMEESGDYTQINFSNISINKEIEEKVFQH</sequence>
<evidence type="ECO:0000313" key="3">
    <source>
        <dbReference type="EMBL" id="QCY68093.1"/>
    </source>
</evidence>
<dbReference type="Gene3D" id="2.50.20.10">
    <property type="entry name" value="Lipoprotein localisation LolA/LolB/LppX"/>
    <property type="match status" value="1"/>
</dbReference>